<protein>
    <submittedName>
        <fullName evidence="2">Uncharacterized protein</fullName>
    </submittedName>
</protein>
<gene>
    <name evidence="2" type="ORF">ANN_17445</name>
</gene>
<sequence>MVKVKRACGQARWAGKDDQDGETPTGHHHGDTLLSGQQEVLGVTFTQGHISTGLTIHSSPPYLFLLILFSLSAMELLTSSCQGLPNG</sequence>
<organism evidence="2 3">
    <name type="scientific">Periplaneta americana</name>
    <name type="common">American cockroach</name>
    <name type="synonym">Blatta americana</name>
    <dbReference type="NCBI Taxonomy" id="6978"/>
    <lineage>
        <taxon>Eukaryota</taxon>
        <taxon>Metazoa</taxon>
        <taxon>Ecdysozoa</taxon>
        <taxon>Arthropoda</taxon>
        <taxon>Hexapoda</taxon>
        <taxon>Insecta</taxon>
        <taxon>Pterygota</taxon>
        <taxon>Neoptera</taxon>
        <taxon>Polyneoptera</taxon>
        <taxon>Dictyoptera</taxon>
        <taxon>Blattodea</taxon>
        <taxon>Blattoidea</taxon>
        <taxon>Blattidae</taxon>
        <taxon>Blattinae</taxon>
        <taxon>Periplaneta</taxon>
    </lineage>
</organism>
<keyword evidence="3" id="KW-1185">Reference proteome</keyword>
<dbReference type="EMBL" id="JAJSOF020000021">
    <property type="protein sequence ID" value="KAJ4437307.1"/>
    <property type="molecule type" value="Genomic_DNA"/>
</dbReference>
<feature type="region of interest" description="Disordered" evidence="1">
    <location>
        <begin position="1"/>
        <end position="32"/>
    </location>
</feature>
<accession>A0ABQ8SSZ0</accession>
<evidence type="ECO:0000313" key="3">
    <source>
        <dbReference type="Proteomes" id="UP001148838"/>
    </source>
</evidence>
<reference evidence="2 3" key="1">
    <citation type="journal article" date="2022" name="Allergy">
        <title>Genome assembly and annotation of Periplaneta americana reveal a comprehensive cockroach allergen profile.</title>
        <authorList>
            <person name="Wang L."/>
            <person name="Xiong Q."/>
            <person name="Saelim N."/>
            <person name="Wang L."/>
            <person name="Nong W."/>
            <person name="Wan A.T."/>
            <person name="Shi M."/>
            <person name="Liu X."/>
            <person name="Cao Q."/>
            <person name="Hui J.H.L."/>
            <person name="Sookrung N."/>
            <person name="Leung T.F."/>
            <person name="Tungtrongchitr A."/>
            <person name="Tsui S.K.W."/>
        </authorList>
    </citation>
    <scope>NUCLEOTIDE SEQUENCE [LARGE SCALE GENOMIC DNA]</scope>
    <source>
        <strain evidence="2">PWHHKU_190912</strain>
    </source>
</reference>
<dbReference type="Proteomes" id="UP001148838">
    <property type="component" value="Unassembled WGS sequence"/>
</dbReference>
<comment type="caution">
    <text evidence="2">The sequence shown here is derived from an EMBL/GenBank/DDBJ whole genome shotgun (WGS) entry which is preliminary data.</text>
</comment>
<evidence type="ECO:0000256" key="1">
    <source>
        <dbReference type="SAM" id="MobiDB-lite"/>
    </source>
</evidence>
<name>A0ABQ8SSZ0_PERAM</name>
<evidence type="ECO:0000313" key="2">
    <source>
        <dbReference type="EMBL" id="KAJ4437307.1"/>
    </source>
</evidence>
<proteinExistence type="predicted"/>